<dbReference type="Proteomes" id="UP000887575">
    <property type="component" value="Unassembled WGS sequence"/>
</dbReference>
<evidence type="ECO:0000313" key="3">
    <source>
        <dbReference type="Proteomes" id="UP000887575"/>
    </source>
</evidence>
<feature type="compositionally biased region" description="Low complexity" evidence="1">
    <location>
        <begin position="159"/>
        <end position="168"/>
    </location>
</feature>
<feature type="region of interest" description="Disordered" evidence="1">
    <location>
        <begin position="233"/>
        <end position="292"/>
    </location>
</feature>
<keyword evidence="2" id="KW-0472">Membrane</keyword>
<accession>A0AAF3E8S3</accession>
<dbReference type="AlphaFoldDB" id="A0AAF3E8S3"/>
<sequence>MNENQMKINALQAQKDFERILPSGNIVRVGLADVNYEELMEEMKNIQLQSFDNKGASGKDGAVDTLTLLVILGTAACFFMGLLVGLVCCYRRRSREAEDLSIKHSTNSIPDPPANRSISFGKMPSWREERQRQKANRYIFSALERIREAEERSRSDQNGSVTGSQQGSMSGGGAESLKSLESGRSYLSDGHWHKYSQGNFSSSSNRRCYSTSQLRIGESNGWSNRDEQEHSIDAPLLENNHVPCRSDSRDFNPHHRHRSSQSESPFFPLSYPIDIPRESPTEQPRFSSGVFI</sequence>
<proteinExistence type="predicted"/>
<dbReference type="WBParaSite" id="MBELARI_LOCUS10307">
    <property type="protein sequence ID" value="MBELARI_LOCUS10307"/>
    <property type="gene ID" value="MBELARI_LOCUS10307"/>
</dbReference>
<feature type="region of interest" description="Disordered" evidence="1">
    <location>
        <begin position="103"/>
        <end position="129"/>
    </location>
</feature>
<reference evidence="4" key="1">
    <citation type="submission" date="2024-02" db="UniProtKB">
        <authorList>
            <consortium name="WormBaseParasite"/>
        </authorList>
    </citation>
    <scope>IDENTIFICATION</scope>
</reference>
<keyword evidence="2" id="KW-1133">Transmembrane helix</keyword>
<evidence type="ECO:0000313" key="4">
    <source>
        <dbReference type="WBParaSite" id="MBELARI_LOCUS10307"/>
    </source>
</evidence>
<evidence type="ECO:0000256" key="2">
    <source>
        <dbReference type="SAM" id="Phobius"/>
    </source>
</evidence>
<name>A0AAF3E8S3_9BILA</name>
<protein>
    <submittedName>
        <fullName evidence="4">Uncharacterized protein</fullName>
    </submittedName>
</protein>
<keyword evidence="3" id="KW-1185">Reference proteome</keyword>
<feature type="compositionally biased region" description="Basic and acidic residues" evidence="1">
    <location>
        <begin position="244"/>
        <end position="253"/>
    </location>
</feature>
<keyword evidence="2" id="KW-0812">Transmembrane</keyword>
<feature type="region of interest" description="Disordered" evidence="1">
    <location>
        <begin position="149"/>
        <end position="178"/>
    </location>
</feature>
<evidence type="ECO:0000256" key="1">
    <source>
        <dbReference type="SAM" id="MobiDB-lite"/>
    </source>
</evidence>
<organism evidence="3 4">
    <name type="scientific">Mesorhabditis belari</name>
    <dbReference type="NCBI Taxonomy" id="2138241"/>
    <lineage>
        <taxon>Eukaryota</taxon>
        <taxon>Metazoa</taxon>
        <taxon>Ecdysozoa</taxon>
        <taxon>Nematoda</taxon>
        <taxon>Chromadorea</taxon>
        <taxon>Rhabditida</taxon>
        <taxon>Rhabditina</taxon>
        <taxon>Rhabditomorpha</taxon>
        <taxon>Rhabditoidea</taxon>
        <taxon>Rhabditidae</taxon>
        <taxon>Mesorhabditinae</taxon>
        <taxon>Mesorhabditis</taxon>
    </lineage>
</organism>
<feature type="transmembrane region" description="Helical" evidence="2">
    <location>
        <begin position="66"/>
        <end position="90"/>
    </location>
</feature>